<organism evidence="1 2">
    <name type="scientific">Hominiventricola filiformis</name>
    <dbReference type="NCBI Taxonomy" id="2885352"/>
    <lineage>
        <taxon>Bacteria</taxon>
        <taxon>Bacillati</taxon>
        <taxon>Bacillota</taxon>
        <taxon>Clostridia</taxon>
        <taxon>Lachnospirales</taxon>
        <taxon>Lachnospiraceae</taxon>
        <taxon>Hominiventricola</taxon>
    </lineage>
</organism>
<dbReference type="EMBL" id="JAJEPS010000014">
    <property type="protein sequence ID" value="MCC2127029.1"/>
    <property type="molecule type" value="Genomic_DNA"/>
</dbReference>
<dbReference type="SFLD" id="SFLDS00003">
    <property type="entry name" value="Haloacid_Dehalogenase"/>
    <property type="match status" value="1"/>
</dbReference>
<dbReference type="InterPro" id="IPR023214">
    <property type="entry name" value="HAD_sf"/>
</dbReference>
<dbReference type="PANTHER" id="PTHR18901:SF38">
    <property type="entry name" value="PSEUDOURIDINE-5'-PHOSPHATASE"/>
    <property type="match status" value="1"/>
</dbReference>
<accession>A0AAE3A7U8</accession>
<dbReference type="Gene3D" id="3.40.50.1000">
    <property type="entry name" value="HAD superfamily/HAD-like"/>
    <property type="match status" value="1"/>
</dbReference>
<dbReference type="Gene3D" id="1.10.150.240">
    <property type="entry name" value="Putative phosphatase, domain 2"/>
    <property type="match status" value="1"/>
</dbReference>
<dbReference type="AlphaFoldDB" id="A0AAE3A7U8"/>
<evidence type="ECO:0000313" key="2">
    <source>
        <dbReference type="Proteomes" id="UP001198220"/>
    </source>
</evidence>
<dbReference type="NCBIfam" id="TIGR01549">
    <property type="entry name" value="HAD-SF-IA-v1"/>
    <property type="match status" value="1"/>
</dbReference>
<dbReference type="Pfam" id="PF00702">
    <property type="entry name" value="Hydrolase"/>
    <property type="match status" value="1"/>
</dbReference>
<protein>
    <submittedName>
        <fullName evidence="1">HAD family phosphatase</fullName>
    </submittedName>
</protein>
<evidence type="ECO:0000313" key="1">
    <source>
        <dbReference type="EMBL" id="MCC2127029.1"/>
    </source>
</evidence>
<dbReference type="RefSeq" id="WP_118769839.1">
    <property type="nucleotide sequence ID" value="NZ_JAJEPS010000014.1"/>
</dbReference>
<reference evidence="1 2" key="1">
    <citation type="submission" date="2021-10" db="EMBL/GenBank/DDBJ databases">
        <title>Anaerobic single-cell dispensing facilitates the cultivation of human gut bacteria.</title>
        <authorList>
            <person name="Afrizal A."/>
        </authorList>
    </citation>
    <scope>NUCLEOTIDE SEQUENCE [LARGE SCALE GENOMIC DNA]</scope>
    <source>
        <strain evidence="1 2">CLA-AA-H276</strain>
    </source>
</reference>
<keyword evidence="2" id="KW-1185">Reference proteome</keyword>
<dbReference type="InterPro" id="IPR023198">
    <property type="entry name" value="PGP-like_dom2"/>
</dbReference>
<dbReference type="InterPro" id="IPR006439">
    <property type="entry name" value="HAD-SF_hydro_IA"/>
</dbReference>
<dbReference type="Proteomes" id="UP001198220">
    <property type="component" value="Unassembled WGS sequence"/>
</dbReference>
<dbReference type="SFLD" id="SFLDG01129">
    <property type="entry name" value="C1.5:_HAD__Beta-PGM__Phosphata"/>
    <property type="match status" value="1"/>
</dbReference>
<dbReference type="SUPFAM" id="SSF56784">
    <property type="entry name" value="HAD-like"/>
    <property type="match status" value="1"/>
</dbReference>
<proteinExistence type="predicted"/>
<dbReference type="PANTHER" id="PTHR18901">
    <property type="entry name" value="2-DEOXYGLUCOSE-6-PHOSPHATE PHOSPHATASE 2"/>
    <property type="match status" value="1"/>
</dbReference>
<gene>
    <name evidence="1" type="ORF">LKD36_12715</name>
</gene>
<sequence>MSIRAVIFDMDGVLIDTERHLFDCWQQAAAEAGYDLTKEQLLGIRSLAAEFAIPHFRELMGERFDYQEIRRRRKELMSAYIETHGIDKKPCVDELLDYLQSHGYKTAVATATDPERAEKYLRSIGIYEKFDRVVCATTVPHGKPMPDVYLYACEQIGEQPSDCMAIEDSDNGALSAHRAGCHVVMVPDLAGPMPETEEYLTGVASDLSQVIPVLEEMK</sequence>
<name>A0AAE3A7U8_9FIRM</name>
<dbReference type="SFLD" id="SFLDG01135">
    <property type="entry name" value="C1.5.6:_HAD__Beta-PGM__Phospha"/>
    <property type="match status" value="1"/>
</dbReference>
<dbReference type="NCBIfam" id="TIGR01509">
    <property type="entry name" value="HAD-SF-IA-v3"/>
    <property type="match status" value="1"/>
</dbReference>
<comment type="caution">
    <text evidence="1">The sequence shown here is derived from an EMBL/GenBank/DDBJ whole genome shotgun (WGS) entry which is preliminary data.</text>
</comment>
<dbReference type="InterPro" id="IPR036412">
    <property type="entry name" value="HAD-like_sf"/>
</dbReference>